<accession>A0AAW0UTK8</accession>
<comment type="caution">
    <text evidence="2">The sequence shown here is derived from an EMBL/GenBank/DDBJ whole genome shotgun (WGS) entry which is preliminary data.</text>
</comment>
<organism evidence="2 3">
    <name type="scientific">Scylla paramamosain</name>
    <name type="common">Mud crab</name>
    <dbReference type="NCBI Taxonomy" id="85552"/>
    <lineage>
        <taxon>Eukaryota</taxon>
        <taxon>Metazoa</taxon>
        <taxon>Ecdysozoa</taxon>
        <taxon>Arthropoda</taxon>
        <taxon>Crustacea</taxon>
        <taxon>Multicrustacea</taxon>
        <taxon>Malacostraca</taxon>
        <taxon>Eumalacostraca</taxon>
        <taxon>Eucarida</taxon>
        <taxon>Decapoda</taxon>
        <taxon>Pleocyemata</taxon>
        <taxon>Brachyura</taxon>
        <taxon>Eubrachyura</taxon>
        <taxon>Portunoidea</taxon>
        <taxon>Portunidae</taxon>
        <taxon>Portuninae</taxon>
        <taxon>Scylla</taxon>
    </lineage>
</organism>
<keyword evidence="3" id="KW-1185">Reference proteome</keyword>
<evidence type="ECO:0000313" key="1">
    <source>
        <dbReference type="EMBL" id="KAK8403467.1"/>
    </source>
</evidence>
<dbReference type="EMBL" id="JARAKH010000006">
    <property type="protein sequence ID" value="KAK8403467.1"/>
    <property type="molecule type" value="Genomic_DNA"/>
</dbReference>
<gene>
    <name evidence="1" type="ORF">O3P69_000499</name>
    <name evidence="2" type="ORF">O3P69_000500</name>
</gene>
<evidence type="ECO:0000313" key="3">
    <source>
        <dbReference type="Proteomes" id="UP001487740"/>
    </source>
</evidence>
<sequence>MVLGLARIQCLLTYLLQTQHKLESRFLLQDEMLGPEILHHKEVHTFLKAVQSSLYKCVTHCTEGSEYRLQDSHEE</sequence>
<dbReference type="Proteomes" id="UP001487740">
    <property type="component" value="Unassembled WGS sequence"/>
</dbReference>
<evidence type="ECO:0000313" key="2">
    <source>
        <dbReference type="EMBL" id="KAK8403468.1"/>
    </source>
</evidence>
<dbReference type="AlphaFoldDB" id="A0AAW0UTK8"/>
<name>A0AAW0UTK8_SCYPA</name>
<proteinExistence type="predicted"/>
<reference evidence="2 3" key="1">
    <citation type="submission" date="2023-03" db="EMBL/GenBank/DDBJ databases">
        <title>High-quality genome of Scylla paramamosain provides insights in environmental adaptation.</title>
        <authorList>
            <person name="Zhang L."/>
        </authorList>
    </citation>
    <scope>NUCLEOTIDE SEQUENCE [LARGE SCALE GENOMIC DNA]</scope>
    <source>
        <strain evidence="2">LZ_2023a</strain>
        <tissue evidence="2">Muscle</tissue>
    </source>
</reference>
<dbReference type="EMBL" id="JARAKH010000006">
    <property type="protein sequence ID" value="KAK8403468.1"/>
    <property type="molecule type" value="Genomic_DNA"/>
</dbReference>
<protein>
    <submittedName>
        <fullName evidence="2">Uncharacterized protein</fullName>
    </submittedName>
</protein>